<keyword evidence="3" id="KW-1185">Reference proteome</keyword>
<evidence type="ECO:0000313" key="2">
    <source>
        <dbReference type="EMBL" id="TFK52019.1"/>
    </source>
</evidence>
<sequence>MSGEFLEDRDVASSRLEPGLLATAIPSGPAAFRATTVDTSGTKSRNVSKTDPVLNDNTSDPLSDTAKATSGAPTGSFTFRATRHHISNDSTDAVEPSTDSDRETFSIIKTSQEGVEGEGAPVTQEELRELCRYLGLEQILPELGAAVGLSVPVETVVADGDSATIKADRGEISTGNHASTCHSPDLDMWFINAKDLQSELSAIKDDQDNIGKEMDALLVSGGADADVSTSPLDRSGAARAAESVLPIAKGEKENAAGVAEDLSTQEADVPAQIIDSCADVVVDDIKEDTFIDLSADELFGHDENLLAIYKSISKVFADNAPVPDGNGSVSVNDDGVVNPSDEGVQDAQDAGALDGRA</sequence>
<dbReference type="EMBL" id="ML213510">
    <property type="protein sequence ID" value="TFK52019.1"/>
    <property type="molecule type" value="Genomic_DNA"/>
</dbReference>
<proteinExistence type="predicted"/>
<protein>
    <submittedName>
        <fullName evidence="2">Uncharacterized protein</fullName>
    </submittedName>
</protein>
<gene>
    <name evidence="2" type="ORF">OE88DRAFT_1725538</name>
</gene>
<feature type="region of interest" description="Disordered" evidence="1">
    <location>
        <begin position="322"/>
        <end position="357"/>
    </location>
</feature>
<accession>A0A5C3N2Q8</accession>
<feature type="region of interest" description="Disordered" evidence="1">
    <location>
        <begin position="83"/>
        <end position="102"/>
    </location>
</feature>
<feature type="region of interest" description="Disordered" evidence="1">
    <location>
        <begin position="35"/>
        <end position="76"/>
    </location>
</feature>
<dbReference type="AlphaFoldDB" id="A0A5C3N2Q8"/>
<reference evidence="2 3" key="1">
    <citation type="journal article" date="2019" name="Nat. Ecol. Evol.">
        <title>Megaphylogeny resolves global patterns of mushroom evolution.</title>
        <authorList>
            <person name="Varga T."/>
            <person name="Krizsan K."/>
            <person name="Foldi C."/>
            <person name="Dima B."/>
            <person name="Sanchez-Garcia M."/>
            <person name="Sanchez-Ramirez S."/>
            <person name="Szollosi G.J."/>
            <person name="Szarkandi J.G."/>
            <person name="Papp V."/>
            <person name="Albert L."/>
            <person name="Andreopoulos W."/>
            <person name="Angelini C."/>
            <person name="Antonin V."/>
            <person name="Barry K.W."/>
            <person name="Bougher N.L."/>
            <person name="Buchanan P."/>
            <person name="Buyck B."/>
            <person name="Bense V."/>
            <person name="Catcheside P."/>
            <person name="Chovatia M."/>
            <person name="Cooper J."/>
            <person name="Damon W."/>
            <person name="Desjardin D."/>
            <person name="Finy P."/>
            <person name="Geml J."/>
            <person name="Haridas S."/>
            <person name="Hughes K."/>
            <person name="Justo A."/>
            <person name="Karasinski D."/>
            <person name="Kautmanova I."/>
            <person name="Kiss B."/>
            <person name="Kocsube S."/>
            <person name="Kotiranta H."/>
            <person name="LaButti K.M."/>
            <person name="Lechner B.E."/>
            <person name="Liimatainen K."/>
            <person name="Lipzen A."/>
            <person name="Lukacs Z."/>
            <person name="Mihaltcheva S."/>
            <person name="Morgado L.N."/>
            <person name="Niskanen T."/>
            <person name="Noordeloos M.E."/>
            <person name="Ohm R.A."/>
            <person name="Ortiz-Santana B."/>
            <person name="Ovrebo C."/>
            <person name="Racz N."/>
            <person name="Riley R."/>
            <person name="Savchenko A."/>
            <person name="Shiryaev A."/>
            <person name="Soop K."/>
            <person name="Spirin V."/>
            <person name="Szebenyi C."/>
            <person name="Tomsovsky M."/>
            <person name="Tulloss R.E."/>
            <person name="Uehling J."/>
            <person name="Grigoriev I.V."/>
            <person name="Vagvolgyi C."/>
            <person name="Papp T."/>
            <person name="Martin F.M."/>
            <person name="Miettinen O."/>
            <person name="Hibbett D.S."/>
            <person name="Nagy L.G."/>
        </authorList>
    </citation>
    <scope>NUCLEOTIDE SEQUENCE [LARGE SCALE GENOMIC DNA]</scope>
    <source>
        <strain evidence="2 3">OMC1185</strain>
    </source>
</reference>
<feature type="compositionally biased region" description="Polar residues" evidence="1">
    <location>
        <begin position="36"/>
        <end position="76"/>
    </location>
</feature>
<evidence type="ECO:0000313" key="3">
    <source>
        <dbReference type="Proteomes" id="UP000305948"/>
    </source>
</evidence>
<name>A0A5C3N2Q8_9AGAM</name>
<evidence type="ECO:0000256" key="1">
    <source>
        <dbReference type="SAM" id="MobiDB-lite"/>
    </source>
</evidence>
<organism evidence="2 3">
    <name type="scientific">Heliocybe sulcata</name>
    <dbReference type="NCBI Taxonomy" id="5364"/>
    <lineage>
        <taxon>Eukaryota</taxon>
        <taxon>Fungi</taxon>
        <taxon>Dikarya</taxon>
        <taxon>Basidiomycota</taxon>
        <taxon>Agaricomycotina</taxon>
        <taxon>Agaricomycetes</taxon>
        <taxon>Gloeophyllales</taxon>
        <taxon>Gloeophyllaceae</taxon>
        <taxon>Heliocybe</taxon>
    </lineage>
</organism>
<dbReference type="Proteomes" id="UP000305948">
    <property type="component" value="Unassembled WGS sequence"/>
</dbReference>